<dbReference type="AlphaFoldDB" id="A0A3M9N1V4"/>
<evidence type="ECO:0000313" key="2">
    <source>
        <dbReference type="EMBL" id="RNI31781.1"/>
    </source>
</evidence>
<proteinExistence type="predicted"/>
<comment type="caution">
    <text evidence="2">The sequence shown here is derived from an EMBL/GenBank/DDBJ whole genome shotgun (WGS) entry which is preliminary data.</text>
</comment>
<dbReference type="EMBL" id="RJJE01000004">
    <property type="protein sequence ID" value="RNI31781.1"/>
    <property type="molecule type" value="Genomic_DNA"/>
</dbReference>
<reference evidence="2 3" key="1">
    <citation type="submission" date="2018-11" db="EMBL/GenBank/DDBJ databases">
        <title>Rufibacter latericius sp. nov., isolated from water in Baiyang Lake.</title>
        <authorList>
            <person name="Yang Y."/>
        </authorList>
    </citation>
    <scope>NUCLEOTIDE SEQUENCE [LARGE SCALE GENOMIC DNA]</scope>
    <source>
        <strain evidence="2 3">MCC P1</strain>
    </source>
</reference>
<name>A0A3M9N1V4_9BACT</name>
<organism evidence="2 3">
    <name type="scientific">Rufibacter immobilis</name>
    <dbReference type="NCBI Taxonomy" id="1348778"/>
    <lineage>
        <taxon>Bacteria</taxon>
        <taxon>Pseudomonadati</taxon>
        <taxon>Bacteroidota</taxon>
        <taxon>Cytophagia</taxon>
        <taxon>Cytophagales</taxon>
        <taxon>Hymenobacteraceae</taxon>
        <taxon>Rufibacter</taxon>
    </lineage>
</organism>
<dbReference type="OrthoDB" id="892903at2"/>
<evidence type="ECO:0000256" key="1">
    <source>
        <dbReference type="SAM" id="MobiDB-lite"/>
    </source>
</evidence>
<sequence length="187" mass="20168">MAEQENNGNSQSEKKEIKKQGAPKFGKARIVVPQASREAARSNMAGEAMVKSIKTETAPVAKPDTPASEITPLVDMGSKGESRGEERAENNLAHEPVDAGKSASPAPEGKKARAAARKTAPSADNQPEETKNVRLLSSLWLDAKFNLVQLNGSGGPSNLTDYAEEAFRLYEKHLLKTGKINRTRTDK</sequence>
<feature type="region of interest" description="Disordered" evidence="1">
    <location>
        <begin position="1"/>
        <end position="130"/>
    </location>
</feature>
<dbReference type="RefSeq" id="WP_123132234.1">
    <property type="nucleotide sequence ID" value="NZ_RJJE01000004.1"/>
</dbReference>
<feature type="compositionally biased region" description="Basic and acidic residues" evidence="1">
    <location>
        <begin position="78"/>
        <end position="89"/>
    </location>
</feature>
<evidence type="ECO:0000313" key="3">
    <source>
        <dbReference type="Proteomes" id="UP000271010"/>
    </source>
</evidence>
<dbReference type="Proteomes" id="UP000271010">
    <property type="component" value="Unassembled WGS sequence"/>
</dbReference>
<protein>
    <submittedName>
        <fullName evidence="2">Uncharacterized protein</fullName>
    </submittedName>
</protein>
<keyword evidence="3" id="KW-1185">Reference proteome</keyword>
<gene>
    <name evidence="2" type="ORF">EFA69_06160</name>
</gene>
<accession>A0A3M9N1V4</accession>
<feature type="compositionally biased region" description="Polar residues" evidence="1">
    <location>
        <begin position="1"/>
        <end position="11"/>
    </location>
</feature>